<dbReference type="PROSITE" id="PS50089">
    <property type="entry name" value="ZF_RING_2"/>
    <property type="match status" value="1"/>
</dbReference>
<dbReference type="AlphaFoldDB" id="A0A1D1UMN3"/>
<dbReference type="Gene3D" id="3.30.40.10">
    <property type="entry name" value="Zinc/RING finger domain, C3HC4 (zinc finger)"/>
    <property type="match status" value="1"/>
</dbReference>
<dbReference type="InterPro" id="IPR039739">
    <property type="entry name" value="MAG2/RNF10"/>
</dbReference>
<sequence>MQREQVELVSDRSMDKVAKRNAGNASGGNQGGFSRLSNSGRLNPAASVFVPASHQPALSVPSAGSSHQCNVRGSGRSSATSNQNNRGGQARGNRGGGGVSLFSGGPNRGGGIQPSGLGSFEELGINGLEQGSRKHNYAHLLNLDYNRRREEEYVGRTRGGSQGQNTRWERNLTGQHGGQIRTYSKEQFMQANCQFVVREDGDYAVHHVDPDVLVDWNNIEQIRSYGHEELSCPICLHEPVAAKITRCGHVFCWPCILHYLALSDLGYRKCPICYDSVYERDLKSFSSQMRPLIKGGMDVTMRLMLCQRGSVWPFPATEYEDRLGVFYNLKEDQASLAFSKILTIKPEQIQQQIVAKEESELLFAMATEGDTPEACFLEAALKSLHERVQKLAKSPPPSLEETSDQTQKLDEKVSKVMEIAPKKVYSSAFSDEEAEDVGPMAHKTVVGSPVSASSSSGSVEVTKKKENDGGKRGKNAPHSTSYFYQSANGQHVYLHPINVRMLNAQYGQLSQSPPEITSQVLEVETWSVTEEVRKRYRYLSHLPLTCVIQLVELDLKPPYISEEVMHAFEPEVQQREMMRAMKTREEEGARKTAENAFRRDIRGQTLFSLQGDIIRRQRDTSVRREDLDLSSQEMFPVVGSEPSPPPSSSPSKDDTASSLRSFAQMLRDGKVQRSMPSLSTSTAVSGQPSTSTGGRQRNFSQEENSGGEGEAGHPVPDFARTFSSGLDAAFSRLQVASEQAPVRTGGKTSKKKKKMTILFSTDDRGPRV</sequence>
<feature type="region of interest" description="Disordered" evidence="10">
    <location>
        <begin position="1"/>
        <end position="39"/>
    </location>
</feature>
<dbReference type="InterPro" id="IPR001841">
    <property type="entry name" value="Znf_RING"/>
</dbReference>
<feature type="compositionally biased region" description="Basic and acidic residues" evidence="10">
    <location>
        <begin position="1"/>
        <end position="18"/>
    </location>
</feature>
<dbReference type="Proteomes" id="UP000186922">
    <property type="component" value="Unassembled WGS sequence"/>
</dbReference>
<evidence type="ECO:0000256" key="7">
    <source>
        <dbReference type="ARBA" id="ARBA00035131"/>
    </source>
</evidence>
<protein>
    <recommendedName>
        <fullName evidence="7">E3 ubiquitin-protein ligase RNF10</fullName>
    </recommendedName>
    <alternativeName>
        <fullName evidence="8">RING finger protein 10</fullName>
    </alternativeName>
</protein>
<keyword evidence="3" id="KW-0963">Cytoplasm</keyword>
<keyword evidence="13" id="KW-1185">Reference proteome</keyword>
<feature type="compositionally biased region" description="Polar residues" evidence="10">
    <location>
        <begin position="674"/>
        <end position="704"/>
    </location>
</feature>
<dbReference type="EMBL" id="BDGG01000001">
    <property type="protein sequence ID" value="GAU88902.1"/>
    <property type="molecule type" value="Genomic_DNA"/>
</dbReference>
<feature type="region of interest" description="Disordered" evidence="10">
    <location>
        <begin position="620"/>
        <end position="768"/>
    </location>
</feature>
<dbReference type="GO" id="GO:0045944">
    <property type="term" value="P:positive regulation of transcription by RNA polymerase II"/>
    <property type="evidence" value="ECO:0007669"/>
    <property type="project" value="TreeGrafter"/>
</dbReference>
<keyword evidence="4" id="KW-0479">Metal-binding</keyword>
<dbReference type="CDD" id="cd16536">
    <property type="entry name" value="RING-HC_RNF10"/>
    <property type="match status" value="1"/>
</dbReference>
<comment type="caution">
    <text evidence="12">The sequence shown here is derived from an EMBL/GenBank/DDBJ whole genome shotgun (WGS) entry which is preliminary data.</text>
</comment>
<dbReference type="InterPro" id="IPR013083">
    <property type="entry name" value="Znf_RING/FYVE/PHD"/>
</dbReference>
<reference evidence="12 13" key="1">
    <citation type="journal article" date="2016" name="Nat. Commun.">
        <title>Extremotolerant tardigrade genome and improved radiotolerance of human cultured cells by tardigrade-unique protein.</title>
        <authorList>
            <person name="Hashimoto T."/>
            <person name="Horikawa D.D."/>
            <person name="Saito Y."/>
            <person name="Kuwahara H."/>
            <person name="Kozuka-Hata H."/>
            <person name="Shin-I T."/>
            <person name="Minakuchi Y."/>
            <person name="Ohishi K."/>
            <person name="Motoyama A."/>
            <person name="Aizu T."/>
            <person name="Enomoto A."/>
            <person name="Kondo K."/>
            <person name="Tanaka S."/>
            <person name="Hara Y."/>
            <person name="Koshikawa S."/>
            <person name="Sagara H."/>
            <person name="Miura T."/>
            <person name="Yokobori S."/>
            <person name="Miyagawa K."/>
            <person name="Suzuki Y."/>
            <person name="Kubo T."/>
            <person name="Oyama M."/>
            <person name="Kohara Y."/>
            <person name="Fujiyama A."/>
            <person name="Arakawa K."/>
            <person name="Katayama T."/>
            <person name="Toyoda A."/>
            <person name="Kunieda T."/>
        </authorList>
    </citation>
    <scope>NUCLEOTIDE SEQUENCE [LARGE SCALE GENOMIC DNA]</scope>
    <source>
        <strain evidence="12 13">YOKOZUNA-1</strain>
    </source>
</reference>
<dbReference type="SMART" id="SM00184">
    <property type="entry name" value="RING"/>
    <property type="match status" value="1"/>
</dbReference>
<dbReference type="GO" id="GO:0008270">
    <property type="term" value="F:zinc ion binding"/>
    <property type="evidence" value="ECO:0007669"/>
    <property type="project" value="UniProtKB-KW"/>
</dbReference>
<feature type="compositionally biased region" description="Low complexity" evidence="10">
    <location>
        <begin position="445"/>
        <end position="460"/>
    </location>
</feature>
<evidence type="ECO:0000256" key="1">
    <source>
        <dbReference type="ARBA" id="ARBA00004496"/>
    </source>
</evidence>
<dbReference type="PROSITE" id="PS00518">
    <property type="entry name" value="ZF_RING_1"/>
    <property type="match status" value="1"/>
</dbReference>
<comment type="subcellular location">
    <subcellularLocation>
        <location evidence="1">Cytoplasm</location>
    </subcellularLocation>
</comment>
<dbReference type="OrthoDB" id="10064108at2759"/>
<dbReference type="PANTHER" id="PTHR12983">
    <property type="entry name" value="RING FINGER 10 FAMILY MEMBER"/>
    <property type="match status" value="1"/>
</dbReference>
<comment type="similarity">
    <text evidence="2">Belongs to the RNF10 family.</text>
</comment>
<evidence type="ECO:0000313" key="12">
    <source>
        <dbReference type="EMBL" id="GAU88902.1"/>
    </source>
</evidence>
<evidence type="ECO:0000256" key="10">
    <source>
        <dbReference type="SAM" id="MobiDB-lite"/>
    </source>
</evidence>
<accession>A0A1D1UMN3</accession>
<evidence type="ECO:0000313" key="13">
    <source>
        <dbReference type="Proteomes" id="UP000186922"/>
    </source>
</evidence>
<proteinExistence type="inferred from homology"/>
<dbReference type="STRING" id="947166.A0A1D1UMN3"/>
<evidence type="ECO:0000256" key="4">
    <source>
        <dbReference type="ARBA" id="ARBA00022723"/>
    </source>
</evidence>
<gene>
    <name evidence="12" type="primary">RvY_01518-1</name>
    <name evidence="12" type="synonym">RvY_01518.1</name>
    <name evidence="12" type="ORF">RvY_01518</name>
</gene>
<evidence type="ECO:0000256" key="6">
    <source>
        <dbReference type="ARBA" id="ARBA00022833"/>
    </source>
</evidence>
<feature type="domain" description="RING-type" evidence="11">
    <location>
        <begin position="232"/>
        <end position="273"/>
    </location>
</feature>
<name>A0A1D1UMN3_RAMVA</name>
<organism evidence="12 13">
    <name type="scientific">Ramazzottius varieornatus</name>
    <name type="common">Water bear</name>
    <name type="synonym">Tardigrade</name>
    <dbReference type="NCBI Taxonomy" id="947166"/>
    <lineage>
        <taxon>Eukaryota</taxon>
        <taxon>Metazoa</taxon>
        <taxon>Ecdysozoa</taxon>
        <taxon>Tardigrada</taxon>
        <taxon>Eutardigrada</taxon>
        <taxon>Parachela</taxon>
        <taxon>Hypsibioidea</taxon>
        <taxon>Ramazzottiidae</taxon>
        <taxon>Ramazzottius</taxon>
    </lineage>
</organism>
<feature type="compositionally biased region" description="Gly residues" evidence="10">
    <location>
        <begin position="89"/>
        <end position="99"/>
    </location>
</feature>
<evidence type="ECO:0000256" key="2">
    <source>
        <dbReference type="ARBA" id="ARBA00008117"/>
    </source>
</evidence>
<feature type="region of interest" description="Disordered" evidence="10">
    <location>
        <begin position="389"/>
        <end position="410"/>
    </location>
</feature>
<dbReference type="GO" id="GO:0000976">
    <property type="term" value="F:transcription cis-regulatory region binding"/>
    <property type="evidence" value="ECO:0007669"/>
    <property type="project" value="TreeGrafter"/>
</dbReference>
<evidence type="ECO:0000256" key="8">
    <source>
        <dbReference type="ARBA" id="ARBA00035390"/>
    </source>
</evidence>
<evidence type="ECO:0000256" key="9">
    <source>
        <dbReference type="PROSITE-ProRule" id="PRU00175"/>
    </source>
</evidence>
<feature type="compositionally biased region" description="Basic and acidic residues" evidence="10">
    <location>
        <begin position="461"/>
        <end position="471"/>
    </location>
</feature>
<evidence type="ECO:0000256" key="5">
    <source>
        <dbReference type="ARBA" id="ARBA00022771"/>
    </source>
</evidence>
<feature type="region of interest" description="Disordered" evidence="10">
    <location>
        <begin position="56"/>
        <end position="112"/>
    </location>
</feature>
<keyword evidence="6" id="KW-0862">Zinc</keyword>
<evidence type="ECO:0000259" key="11">
    <source>
        <dbReference type="PROSITE" id="PS50089"/>
    </source>
</evidence>
<dbReference type="SUPFAM" id="SSF57850">
    <property type="entry name" value="RING/U-box"/>
    <property type="match status" value="1"/>
</dbReference>
<dbReference type="InterPro" id="IPR018957">
    <property type="entry name" value="Znf_C3HC4_RING-type"/>
</dbReference>
<feature type="region of interest" description="Disordered" evidence="10">
    <location>
        <begin position="445"/>
        <end position="478"/>
    </location>
</feature>
<dbReference type="InterPro" id="IPR017907">
    <property type="entry name" value="Znf_RING_CS"/>
</dbReference>
<evidence type="ECO:0000256" key="3">
    <source>
        <dbReference type="ARBA" id="ARBA00022490"/>
    </source>
</evidence>
<dbReference type="Pfam" id="PF00097">
    <property type="entry name" value="zf-C3HC4"/>
    <property type="match status" value="1"/>
</dbReference>
<dbReference type="PANTHER" id="PTHR12983:SF9">
    <property type="entry name" value="E3 UBIQUITIN-PROTEIN LIGASE RNF10"/>
    <property type="match status" value="1"/>
</dbReference>
<dbReference type="GO" id="GO:0005737">
    <property type="term" value="C:cytoplasm"/>
    <property type="evidence" value="ECO:0007669"/>
    <property type="project" value="UniProtKB-SubCell"/>
</dbReference>
<keyword evidence="5 9" id="KW-0863">Zinc-finger</keyword>
<feature type="compositionally biased region" description="Polar residues" evidence="10">
    <location>
        <begin position="62"/>
        <end position="81"/>
    </location>
</feature>